<dbReference type="SUPFAM" id="SSF55729">
    <property type="entry name" value="Acyl-CoA N-acyltransferases (Nat)"/>
    <property type="match status" value="1"/>
</dbReference>
<proteinExistence type="predicted"/>
<dbReference type="Gene3D" id="3.40.630.90">
    <property type="match status" value="1"/>
</dbReference>
<dbReference type="InterPro" id="IPR041496">
    <property type="entry name" value="YitH/HolE_GNAT"/>
</dbReference>
<comment type="caution">
    <text evidence="2">The sequence shown here is derived from an EMBL/GenBank/DDBJ whole genome shotgun (WGS) entry which is preliminary data.</text>
</comment>
<name>A0ABU3QT13_9ACTN</name>
<reference evidence="2 3" key="1">
    <citation type="submission" date="2023-09" db="EMBL/GenBank/DDBJ databases">
        <title>Streptomyces sp. nov.: A antagonism against Alternaria gaisen Producing Streptochlin, Isolated from Tamarix root soil.</title>
        <authorList>
            <person name="Chen Y."/>
        </authorList>
    </citation>
    <scope>NUCLEOTIDE SEQUENCE [LARGE SCALE GENOMIC DNA]</scope>
    <source>
        <strain evidence="2 3">TRM76323</strain>
    </source>
</reference>
<evidence type="ECO:0000313" key="3">
    <source>
        <dbReference type="Proteomes" id="UP001250181"/>
    </source>
</evidence>
<dbReference type="InterPro" id="IPR052729">
    <property type="entry name" value="Acyl/Acetyltrans_Enzymes"/>
</dbReference>
<dbReference type="RefSeq" id="WP_315880869.1">
    <property type="nucleotide sequence ID" value="NZ_JAWCTQ010000048.1"/>
</dbReference>
<gene>
    <name evidence="2" type="ORF">RND61_27755</name>
</gene>
<protein>
    <submittedName>
        <fullName evidence="2">GNAT family N-acetyltransferase</fullName>
        <ecNumber evidence="2">2.3.1.-</ecNumber>
    </submittedName>
</protein>
<dbReference type="Pfam" id="PF00583">
    <property type="entry name" value="Acetyltransf_1"/>
    <property type="match status" value="1"/>
</dbReference>
<keyword evidence="2" id="KW-0808">Transferase</keyword>
<keyword evidence="2" id="KW-0012">Acyltransferase</keyword>
<dbReference type="Pfam" id="PF18014">
    <property type="entry name" value="Acetyltransf_18"/>
    <property type="match status" value="1"/>
</dbReference>
<dbReference type="InterPro" id="IPR016181">
    <property type="entry name" value="Acyl_CoA_acyltransferase"/>
</dbReference>
<dbReference type="EC" id="2.3.1.-" evidence="2"/>
<dbReference type="Proteomes" id="UP001250181">
    <property type="component" value="Unassembled WGS sequence"/>
</dbReference>
<sequence length="286" mass="29360">MTVAVAEVHRLDRAALPACLALARGRGWPAEVRAWDLLFEAGAVYGAYAAAGTAAGAGELAGAVGAVRYGTAVTTIGGMLVAEPHAGRGLGTRLLRHALDRAPADTVWLTATPQGRPLYERFGFREIGTLVRCAGTPTPAAAGDGDPTRAAGPDDLPGIVALDGEVFGADRAGMLRHLFSVAARTRVVDGPRGPRGYAMAWDAVGATAIGPVVADGPETAAALLAGLTARAGGPVRFDVDAEQHALLAWARRRGLRRAVSTTVMIHGRPLPGDRSRLFTPATGALG</sequence>
<feature type="domain" description="N-acetyltransferase" evidence="1">
    <location>
        <begin position="6"/>
        <end position="149"/>
    </location>
</feature>
<evidence type="ECO:0000313" key="2">
    <source>
        <dbReference type="EMBL" id="MDT9685832.1"/>
    </source>
</evidence>
<evidence type="ECO:0000259" key="1">
    <source>
        <dbReference type="PROSITE" id="PS51186"/>
    </source>
</evidence>
<dbReference type="PANTHER" id="PTHR47237:SF2">
    <property type="entry name" value="BLL4206 PROTEIN"/>
    <property type="match status" value="1"/>
</dbReference>
<dbReference type="InterPro" id="IPR000182">
    <property type="entry name" value="GNAT_dom"/>
</dbReference>
<organism evidence="2 3">
    <name type="scientific">Streptomyces tamarix</name>
    <dbReference type="NCBI Taxonomy" id="3078565"/>
    <lineage>
        <taxon>Bacteria</taxon>
        <taxon>Bacillati</taxon>
        <taxon>Actinomycetota</taxon>
        <taxon>Actinomycetes</taxon>
        <taxon>Kitasatosporales</taxon>
        <taxon>Streptomycetaceae</taxon>
        <taxon>Streptomyces</taxon>
    </lineage>
</organism>
<dbReference type="EMBL" id="JAWCTQ010000048">
    <property type="protein sequence ID" value="MDT9685832.1"/>
    <property type="molecule type" value="Genomic_DNA"/>
</dbReference>
<dbReference type="Gene3D" id="3.40.630.30">
    <property type="match status" value="1"/>
</dbReference>
<dbReference type="PROSITE" id="PS51186">
    <property type="entry name" value="GNAT"/>
    <property type="match status" value="1"/>
</dbReference>
<accession>A0ABU3QT13</accession>
<dbReference type="GO" id="GO:0016746">
    <property type="term" value="F:acyltransferase activity"/>
    <property type="evidence" value="ECO:0007669"/>
    <property type="project" value="UniProtKB-KW"/>
</dbReference>
<keyword evidence="3" id="KW-1185">Reference proteome</keyword>
<dbReference type="PANTHER" id="PTHR47237">
    <property type="entry name" value="SLL0310 PROTEIN"/>
    <property type="match status" value="1"/>
</dbReference>